<name>A0A0F7JTX8_9DEIO</name>
<proteinExistence type="predicted"/>
<keyword evidence="1" id="KW-0802">TPR repeat</keyword>
<dbReference type="RefSeq" id="WP_046844732.1">
    <property type="nucleotide sequence ID" value="NZ_CP011389.1"/>
</dbReference>
<dbReference type="InterPro" id="IPR041664">
    <property type="entry name" value="AAA_16"/>
</dbReference>
<evidence type="ECO:0000256" key="1">
    <source>
        <dbReference type="PROSITE-ProRule" id="PRU00339"/>
    </source>
</evidence>
<organism evidence="3 4">
    <name type="scientific">Deinococcus soli</name>
    <name type="common">ex Cha et al. 2016</name>
    <dbReference type="NCBI Taxonomy" id="1309411"/>
    <lineage>
        <taxon>Bacteria</taxon>
        <taxon>Thermotogati</taxon>
        <taxon>Deinococcota</taxon>
        <taxon>Deinococci</taxon>
        <taxon>Deinococcales</taxon>
        <taxon>Deinococcaceae</taxon>
        <taxon>Deinococcus</taxon>
    </lineage>
</organism>
<evidence type="ECO:0000259" key="2">
    <source>
        <dbReference type="SMART" id="SM01043"/>
    </source>
</evidence>
<dbReference type="Gene3D" id="1.25.40.10">
    <property type="entry name" value="Tetratricopeptide repeat domain"/>
    <property type="match status" value="2"/>
</dbReference>
<evidence type="ECO:0000313" key="3">
    <source>
        <dbReference type="EMBL" id="AKH18165.1"/>
    </source>
</evidence>
<feature type="repeat" description="TPR" evidence="1">
    <location>
        <begin position="777"/>
        <end position="810"/>
    </location>
</feature>
<dbReference type="Proteomes" id="UP000034024">
    <property type="component" value="Chromosome"/>
</dbReference>
<dbReference type="PANTHER" id="PTHR35807">
    <property type="entry name" value="TRANSCRIPTIONAL REGULATOR REDD-RELATED"/>
    <property type="match status" value="1"/>
</dbReference>
<accession>A0A0F7JTX8</accession>
<evidence type="ECO:0000313" key="4">
    <source>
        <dbReference type="Proteomes" id="UP000034024"/>
    </source>
</evidence>
<dbReference type="Pfam" id="PF03704">
    <property type="entry name" value="BTAD"/>
    <property type="match status" value="1"/>
</dbReference>
<dbReference type="PATRIC" id="fig|1309411.5.peg.3131"/>
<gene>
    <name evidence="3" type="ORF">SY84_15345</name>
</gene>
<dbReference type="Pfam" id="PF13191">
    <property type="entry name" value="AAA_16"/>
    <property type="match status" value="1"/>
</dbReference>
<dbReference type="AlphaFoldDB" id="A0A0F7JTX8"/>
<protein>
    <recommendedName>
        <fullName evidence="2">Bacterial transcriptional activator domain-containing protein</fullName>
    </recommendedName>
</protein>
<feature type="domain" description="Bacterial transcriptional activator" evidence="2">
    <location>
        <begin position="96"/>
        <end position="235"/>
    </location>
</feature>
<dbReference type="KEGG" id="dch:SY84_15345"/>
<dbReference type="InterPro" id="IPR051677">
    <property type="entry name" value="AfsR-DnrI-RedD_regulator"/>
</dbReference>
<dbReference type="PROSITE" id="PS50005">
    <property type="entry name" value="TPR"/>
    <property type="match status" value="1"/>
</dbReference>
<dbReference type="EMBL" id="CP011389">
    <property type="protein sequence ID" value="AKH18165.1"/>
    <property type="molecule type" value="Genomic_DNA"/>
</dbReference>
<sequence length="914" mass="96641">MHTGSVLILRTLGVPRVTGPAGLLDVTGKSLALLMFLALEGETPREVLADLLWSDQGGEAARRNLRVQLHRLRGSGLAEWLEVTPGAAALRGEVQVDLLALRAALAAEDAPGGAARVGGRFLDHLSVPGAAEFGTWQERVAGQALDEQLRALDALAAHEAARGAWPGVLAAHARSLGLDPLRERSVRAQMETLAGRGQREEALDAYRALCRRLREELGAHAQPLPATRLLAQTLAQDPGPTRGVAPGLSGNAAPPGPLVGRSAEVAALRAARTILVLGEAGIGKSRLLRGAGGDALVLRGAPELTPLPFGALLDALRAQPSLAWCPEPLRPALVAALGAPGGSGLPDRGATLDVLAQALLALAGSRPLIAEDLHWLDAGSLEAAFLALHRGARHLWLSARPEDLAGRADVLEVLARVNPPRLTLQELPLEGVAELITQLAGREAPLFTARLFEATAGHPLFLMETLRDLRERGVLSERGGRWHTPFDAFTVDYAEVPVPPSVTQAIRGRVERLGRVTRQLLQAGALWGEAFPPALVAGCVGVPVGDALDELERAQEARLVTPDGAGFRFGHDLHRRAMLDGLSGARRAHLHAGLAALAPAGTPAGTVARHFERGGEPGRAWPLWVQAAREAEGLFAHADAFALYGRALACGAPPREAFAVRVARSELCRHLDDEPGREAELTALAQLAAGLDDAGCWADLAARRAKWHTERDEYALAVAEVRAALERFGGALDDDVRSALLLEGGAALACLEDWPASALLLQESLALTRERLPVRASNVLYWLGYGAYRTGEFAQAERAYRQSVEVLPAGTLSRGRVLSLWKVGACLRRLGQFCEAAQSLREAGDSARTLNAGSIRGLIVAEQAALAFDQGEREVASALAAEAQTLLTPGGEEGWDVLRPLLAALAARPVTALG</sequence>
<keyword evidence="4" id="KW-1185">Reference proteome</keyword>
<dbReference type="SUPFAM" id="SSF48452">
    <property type="entry name" value="TPR-like"/>
    <property type="match status" value="3"/>
</dbReference>
<dbReference type="InterPro" id="IPR005158">
    <property type="entry name" value="BTAD"/>
</dbReference>
<dbReference type="InterPro" id="IPR019734">
    <property type="entry name" value="TPR_rpt"/>
</dbReference>
<dbReference type="InterPro" id="IPR011990">
    <property type="entry name" value="TPR-like_helical_dom_sf"/>
</dbReference>
<dbReference type="SMART" id="SM01043">
    <property type="entry name" value="BTAD"/>
    <property type="match status" value="1"/>
</dbReference>
<reference evidence="3 4" key="1">
    <citation type="submission" date="2015-01" db="EMBL/GenBank/DDBJ databases">
        <title>Deinococcus soli/N5/whole genome sequencing.</title>
        <authorList>
            <person name="Kim M.K."/>
            <person name="Srinivasan S."/>
            <person name="Lee J.-J."/>
        </authorList>
    </citation>
    <scope>NUCLEOTIDE SEQUENCE [LARGE SCALE GENOMIC DNA]</scope>
    <source>
        <strain evidence="3 4">N5</strain>
    </source>
</reference>